<dbReference type="HOGENOM" id="CLU_100909_2_0_9"/>
<comment type="caution">
    <text evidence="1">The sequence shown here is derived from an EMBL/GenBank/DDBJ whole genome shotgun (WGS) entry which is preliminary data.</text>
</comment>
<protein>
    <submittedName>
        <fullName evidence="1">Uncharacterized protein</fullName>
    </submittedName>
</protein>
<keyword evidence="2" id="KW-1185">Reference proteome</keyword>
<accession>B6G223</accession>
<name>B6G223_PEPHT</name>
<dbReference type="Proteomes" id="UP000003178">
    <property type="component" value="Unassembled WGS sequence"/>
</dbReference>
<proteinExistence type="predicted"/>
<evidence type="ECO:0000313" key="1">
    <source>
        <dbReference type="EMBL" id="EEA84167.1"/>
    </source>
</evidence>
<evidence type="ECO:0000313" key="2">
    <source>
        <dbReference type="Proteomes" id="UP000003178"/>
    </source>
</evidence>
<dbReference type="EMBL" id="ABWP01000086">
    <property type="protein sequence ID" value="EEA84167.1"/>
    <property type="molecule type" value="Genomic_DNA"/>
</dbReference>
<reference evidence="1 2" key="1">
    <citation type="submission" date="2008-09" db="EMBL/GenBank/DDBJ databases">
        <authorList>
            <person name="Fulton L."/>
            <person name="Clifton S."/>
            <person name="Fulton B."/>
            <person name="Xu J."/>
            <person name="Minx P."/>
            <person name="Pepin K.H."/>
            <person name="Johnson M."/>
            <person name="Thiruvilangam P."/>
            <person name="Bhonagiri V."/>
            <person name="Nash W.E."/>
            <person name="Mardis E.R."/>
            <person name="Wilson R.K."/>
        </authorList>
    </citation>
    <scope>NUCLEOTIDE SEQUENCE [LARGE SCALE GENOMIC DNA]</scope>
    <source>
        <strain evidence="1 2">DSM 13275</strain>
    </source>
</reference>
<dbReference type="STRING" id="500633.CLOHIR_02185"/>
<dbReference type="AlphaFoldDB" id="B6G223"/>
<sequence length="190" mass="21723">MEVIVMRKIYIVSTYTGTVLAHLIRTITRKPYSHISISLDDSLDTMYAFGRINPKNPLVAGFVEEGIDKGLYEIKKNTICRVYSLEIDDDKYEKLKANINKIKSVKSLYNYDLLSLIAIPLGLSRRPEFGYVCSTFAADMLSKSGIALLNKPFYTVQPNDFYNLKGLTLEYEGLLRDYNKFRATYSIDTI</sequence>
<dbReference type="eggNOG" id="ENOG5031Z3H">
    <property type="taxonomic scope" value="Bacteria"/>
</dbReference>
<gene>
    <name evidence="1" type="ORF">CLOHIR_02185</name>
</gene>
<dbReference type="Gene3D" id="3.90.1720.10">
    <property type="entry name" value="endopeptidase domain like (from Nostoc punctiforme)"/>
    <property type="match status" value="1"/>
</dbReference>
<reference evidence="1 2" key="2">
    <citation type="submission" date="2008-10" db="EMBL/GenBank/DDBJ databases">
        <title>Draft genome sequence of Clostridium hiranonis (DSM 13275).</title>
        <authorList>
            <person name="Sudarsanam P."/>
            <person name="Ley R."/>
            <person name="Guruge J."/>
            <person name="Turnbaugh P.J."/>
            <person name="Mahowald M."/>
            <person name="Liep D."/>
            <person name="Gordon J."/>
        </authorList>
    </citation>
    <scope>NUCLEOTIDE SEQUENCE [LARGE SCALE GENOMIC DNA]</scope>
    <source>
        <strain evidence="1 2">DSM 13275</strain>
    </source>
</reference>
<organism evidence="1 2">
    <name type="scientific">Peptacetobacter hiranonis (strain DSM 13275 / JCM 10541 / KCTC 15199 / TO-931)</name>
    <name type="common">Clostridium hiranonis</name>
    <dbReference type="NCBI Taxonomy" id="500633"/>
    <lineage>
        <taxon>Bacteria</taxon>
        <taxon>Bacillati</taxon>
        <taxon>Bacillota</taxon>
        <taxon>Clostridia</taxon>
        <taxon>Peptostreptococcales</taxon>
        <taxon>Peptostreptococcaceae</taxon>
        <taxon>Peptacetobacter</taxon>
    </lineage>
</organism>